<comment type="catalytic activity">
    <reaction evidence="1">
        <text>L-fuconate = 2-dehydro-3-deoxy-L-fuconate + H2O</text>
        <dbReference type="Rhea" id="RHEA:22772"/>
        <dbReference type="ChEBI" id="CHEBI:15377"/>
        <dbReference type="ChEBI" id="CHEBI:21291"/>
        <dbReference type="ChEBI" id="CHEBI:37448"/>
        <dbReference type="EC" id="4.2.1.68"/>
    </reaction>
</comment>
<keyword evidence="10" id="KW-1185">Reference proteome</keyword>
<dbReference type="InterPro" id="IPR046945">
    <property type="entry name" value="RHMD-like"/>
</dbReference>
<dbReference type="PANTHER" id="PTHR13794:SF58">
    <property type="entry name" value="MITOCHONDRIAL ENOLASE SUPERFAMILY MEMBER 1"/>
    <property type="match status" value="1"/>
</dbReference>
<dbReference type="PANTHER" id="PTHR13794">
    <property type="entry name" value="ENOLASE SUPERFAMILY, MANDELATE RACEMASE"/>
    <property type="match status" value="1"/>
</dbReference>
<name>A0ABU6F7Z7_9ACTN</name>
<feature type="compositionally biased region" description="Polar residues" evidence="7">
    <location>
        <begin position="442"/>
        <end position="459"/>
    </location>
</feature>
<evidence type="ECO:0000313" key="10">
    <source>
        <dbReference type="Proteomes" id="UP001354931"/>
    </source>
</evidence>
<dbReference type="InterPro" id="IPR013341">
    <property type="entry name" value="Mandelate_racemase_N_dom"/>
</dbReference>
<reference evidence="9 10" key="1">
    <citation type="submission" date="2022-10" db="EMBL/GenBank/DDBJ databases">
        <authorList>
            <person name="Xie J."/>
            <person name="Shen N."/>
        </authorList>
    </citation>
    <scope>NUCLEOTIDE SEQUENCE [LARGE SCALE GENOMIC DNA]</scope>
    <source>
        <strain evidence="9 10">YIM65594</strain>
    </source>
</reference>
<dbReference type="Pfam" id="PF13378">
    <property type="entry name" value="MR_MLE_C"/>
    <property type="match status" value="1"/>
</dbReference>
<evidence type="ECO:0000256" key="1">
    <source>
        <dbReference type="ARBA" id="ARBA00001737"/>
    </source>
</evidence>
<comment type="caution">
    <text evidence="9">The sequence shown here is derived from an EMBL/GenBank/DDBJ whole genome shotgun (WGS) entry which is preliminary data.</text>
</comment>
<evidence type="ECO:0000259" key="8">
    <source>
        <dbReference type="SMART" id="SM00922"/>
    </source>
</evidence>
<evidence type="ECO:0000256" key="6">
    <source>
        <dbReference type="ARBA" id="ARBA00023239"/>
    </source>
</evidence>
<dbReference type="Proteomes" id="UP001354931">
    <property type="component" value="Unassembled WGS sequence"/>
</dbReference>
<sequence>MSSTPPRVTAVDTYDIRFPTSRELDGSDAMNPDPDYSAAYVVLRTDDPDGHQGHGFTFTIGRGNDVQVAAIRALSHHVVGRPLDALCADPGSLNRDLIGDSQLRWLGPEKGVMHMAIGAVVNAAWDLAAKRAAKPLWRLLAEADPEWLVSQVDFRYIADALTPEEALDLLKAGRQGATDRTARLVERGYPGYTTSPGWLGYSDEKLTRLARQAVADGFTQIKLKVGADLDDDIRRCRTARAVVGPDIRMAIDANQRWNVGDAVQWTNALAEFEPYWVEEPTSPDDILGHALIRRGVAPVKVATGEHVQNRVVFKQLLQAGAIDILQIDAARVGGVNENLAILLLAAKFGVPVCPHAGGVGLCELVQHLSMFDFVALSGTTEDRVIEYVDHLHEHFVDPVVVRQGHYAAPTAPGFSATMHASSIAEFTYPDGEFWVKDLATTAPESTQAPESTEQNGAAA</sequence>
<dbReference type="InterPro" id="IPR036849">
    <property type="entry name" value="Enolase-like_C_sf"/>
</dbReference>
<dbReference type="CDD" id="cd03324">
    <property type="entry name" value="rTSbeta_L-fuconate_dehydratase"/>
    <property type="match status" value="1"/>
</dbReference>
<evidence type="ECO:0000256" key="5">
    <source>
        <dbReference type="ARBA" id="ARBA00022842"/>
    </source>
</evidence>
<dbReference type="InterPro" id="IPR029065">
    <property type="entry name" value="Enolase_C-like"/>
</dbReference>
<organism evidence="9 10">
    <name type="scientific">Streptomyces endophyticus</name>
    <dbReference type="NCBI Taxonomy" id="714166"/>
    <lineage>
        <taxon>Bacteria</taxon>
        <taxon>Bacillati</taxon>
        <taxon>Actinomycetota</taxon>
        <taxon>Actinomycetes</taxon>
        <taxon>Kitasatosporales</taxon>
        <taxon>Streptomycetaceae</taxon>
        <taxon>Streptomyces</taxon>
    </lineage>
</organism>
<dbReference type="Gene3D" id="3.30.390.10">
    <property type="entry name" value="Enolase-like, N-terminal domain"/>
    <property type="match status" value="1"/>
</dbReference>
<dbReference type="EC" id="4.2.1.68" evidence="3"/>
<dbReference type="EMBL" id="JAOZYC010000129">
    <property type="protein sequence ID" value="MEB8340109.1"/>
    <property type="molecule type" value="Genomic_DNA"/>
</dbReference>
<dbReference type="SUPFAM" id="SSF54826">
    <property type="entry name" value="Enolase N-terminal domain-like"/>
    <property type="match status" value="1"/>
</dbReference>
<proteinExistence type="predicted"/>
<dbReference type="InterPro" id="IPR029017">
    <property type="entry name" value="Enolase-like_N"/>
</dbReference>
<gene>
    <name evidence="9" type="ORF">OKJ99_21695</name>
</gene>
<evidence type="ECO:0000256" key="3">
    <source>
        <dbReference type="ARBA" id="ARBA00013142"/>
    </source>
</evidence>
<evidence type="ECO:0000256" key="2">
    <source>
        <dbReference type="ARBA" id="ARBA00001946"/>
    </source>
</evidence>
<evidence type="ECO:0000256" key="4">
    <source>
        <dbReference type="ARBA" id="ARBA00022723"/>
    </source>
</evidence>
<accession>A0ABU6F7Z7</accession>
<evidence type="ECO:0000256" key="7">
    <source>
        <dbReference type="SAM" id="MobiDB-lite"/>
    </source>
</evidence>
<dbReference type="SMART" id="SM00922">
    <property type="entry name" value="MR_MLE"/>
    <property type="match status" value="1"/>
</dbReference>
<dbReference type="Gene3D" id="3.20.20.120">
    <property type="entry name" value="Enolase-like C-terminal domain"/>
    <property type="match status" value="1"/>
</dbReference>
<dbReference type="SFLD" id="SFLDG00179">
    <property type="entry name" value="mandelate_racemase"/>
    <property type="match status" value="1"/>
</dbReference>
<feature type="domain" description="Mandelate racemase/muconate lactonizing enzyme C-terminal" evidence="8">
    <location>
        <begin position="203"/>
        <end position="299"/>
    </location>
</feature>
<dbReference type="SFLD" id="SFLDS00001">
    <property type="entry name" value="Enolase"/>
    <property type="match status" value="1"/>
</dbReference>
<keyword evidence="5" id="KW-0460">Magnesium</keyword>
<keyword evidence="6" id="KW-0456">Lyase</keyword>
<protein>
    <recommendedName>
        <fullName evidence="3">L-fuconate dehydratase</fullName>
        <ecNumber evidence="3">4.2.1.68</ecNumber>
    </recommendedName>
</protein>
<dbReference type="Pfam" id="PF02746">
    <property type="entry name" value="MR_MLE_N"/>
    <property type="match status" value="1"/>
</dbReference>
<keyword evidence="4" id="KW-0479">Metal-binding</keyword>
<dbReference type="SFLD" id="SFLDF00111">
    <property type="entry name" value="L-fuconate_dehydratase"/>
    <property type="match status" value="1"/>
</dbReference>
<evidence type="ECO:0000313" key="9">
    <source>
        <dbReference type="EMBL" id="MEB8340109.1"/>
    </source>
</evidence>
<comment type="cofactor">
    <cofactor evidence="2">
        <name>Mg(2+)</name>
        <dbReference type="ChEBI" id="CHEBI:18420"/>
    </cofactor>
</comment>
<dbReference type="RefSeq" id="WP_326018772.1">
    <property type="nucleotide sequence ID" value="NZ_JAOZYC010000129.1"/>
</dbReference>
<dbReference type="SUPFAM" id="SSF51604">
    <property type="entry name" value="Enolase C-terminal domain-like"/>
    <property type="match status" value="1"/>
</dbReference>
<dbReference type="InterPro" id="IPR013342">
    <property type="entry name" value="Mandelate_racemase_C"/>
</dbReference>
<dbReference type="InterPro" id="IPR034610">
    <property type="entry name" value="L-fuconate_dehydratase"/>
</dbReference>
<feature type="region of interest" description="Disordered" evidence="7">
    <location>
        <begin position="439"/>
        <end position="459"/>
    </location>
</feature>